<sequence>MIFRLIRVFLLAFLIWMVACSLMWGVGAILYSYFNGLSYSLRWSDIKSIVKLTLIISFAYTFLAWLSIGRS</sequence>
<dbReference type="AlphaFoldDB" id="A0A1I3LKW8"/>
<reference evidence="2 3" key="1">
    <citation type="submission" date="2016-10" db="EMBL/GenBank/DDBJ databases">
        <authorList>
            <person name="de Groot N.N."/>
        </authorList>
    </citation>
    <scope>NUCLEOTIDE SEQUENCE [LARGE SCALE GENOMIC DNA]</scope>
    <source>
        <strain evidence="2 3">LMG 23650</strain>
    </source>
</reference>
<feature type="transmembrane region" description="Helical" evidence="1">
    <location>
        <begin position="9"/>
        <end position="34"/>
    </location>
</feature>
<accession>A0A1I3LKW8</accession>
<keyword evidence="1" id="KW-1133">Transmembrane helix</keyword>
<evidence type="ECO:0000256" key="1">
    <source>
        <dbReference type="SAM" id="Phobius"/>
    </source>
</evidence>
<gene>
    <name evidence="2" type="ORF">SAMN05192543_104462</name>
</gene>
<name>A0A1I3LKW8_9BURK</name>
<organism evidence="2 3">
    <name type="scientific">Paraburkholderia megapolitana</name>
    <dbReference type="NCBI Taxonomy" id="420953"/>
    <lineage>
        <taxon>Bacteria</taxon>
        <taxon>Pseudomonadati</taxon>
        <taxon>Pseudomonadota</taxon>
        <taxon>Betaproteobacteria</taxon>
        <taxon>Burkholderiales</taxon>
        <taxon>Burkholderiaceae</taxon>
        <taxon>Paraburkholderia</taxon>
    </lineage>
</organism>
<dbReference type="STRING" id="420953.SAMN05192543_104462"/>
<evidence type="ECO:0000313" key="2">
    <source>
        <dbReference type="EMBL" id="SFI85126.1"/>
    </source>
</evidence>
<evidence type="ECO:0000313" key="3">
    <source>
        <dbReference type="Proteomes" id="UP000199548"/>
    </source>
</evidence>
<dbReference type="Proteomes" id="UP000199548">
    <property type="component" value="Unassembled WGS sequence"/>
</dbReference>
<feature type="transmembrane region" description="Helical" evidence="1">
    <location>
        <begin position="49"/>
        <end position="68"/>
    </location>
</feature>
<protein>
    <submittedName>
        <fullName evidence="2">Uncharacterized protein</fullName>
    </submittedName>
</protein>
<keyword evidence="3" id="KW-1185">Reference proteome</keyword>
<dbReference type="EMBL" id="FOQU01000004">
    <property type="protein sequence ID" value="SFI85126.1"/>
    <property type="molecule type" value="Genomic_DNA"/>
</dbReference>
<keyword evidence="1" id="KW-0812">Transmembrane</keyword>
<keyword evidence="1" id="KW-0472">Membrane</keyword>
<proteinExistence type="predicted"/>
<dbReference type="PROSITE" id="PS51257">
    <property type="entry name" value="PROKAR_LIPOPROTEIN"/>
    <property type="match status" value="1"/>
</dbReference>